<feature type="domain" description="DUF1985" evidence="2">
    <location>
        <begin position="137"/>
        <end position="208"/>
    </location>
</feature>
<dbReference type="OrthoDB" id="1096134at2759"/>
<sequence>MKKGRGEIKTRTSDRLRAAWITGSRKSLPTGIQNLSSSSEERTEDIMAEGSGGKRESPGTSKKRVRTETKKEEATVQKKQRIKSLVSRKRVYRGKGKKQKEVEGKVKAVKKEEKAREDRRRKEKAPMNPKKSERMCKPKSTSQLQFLIGGRVLRFGLREFALITGLRCHEIPDINHEDIKGGGRLKGVYFENLKTVTRQYLNVMFNINDDEVFDGYPWGRVAFELLVDFMNRAVCSKGQTGISMGGFIFPILAWAYELKVSPMLATPDEVGMPFFAPFIETEKDILKEAEDELRKNKNFDHIASVSLNRGMSSTS</sequence>
<dbReference type="AlphaFoldDB" id="A0A5A7VJM3"/>
<feature type="region of interest" description="Disordered" evidence="1">
    <location>
        <begin position="20"/>
        <end position="138"/>
    </location>
</feature>
<dbReference type="Proteomes" id="UP000321393">
    <property type="component" value="Unassembled WGS sequence"/>
</dbReference>
<evidence type="ECO:0000313" key="3">
    <source>
        <dbReference type="EMBL" id="KAA0067554.1"/>
    </source>
</evidence>
<reference evidence="3 4" key="1">
    <citation type="submission" date="2019-08" db="EMBL/GenBank/DDBJ databases">
        <title>Draft genome sequences of two oriental melons (Cucumis melo L. var makuwa).</title>
        <authorList>
            <person name="Kwon S.-Y."/>
        </authorList>
    </citation>
    <scope>NUCLEOTIDE SEQUENCE [LARGE SCALE GENOMIC DNA]</scope>
    <source>
        <strain evidence="4">cv. SW 3</strain>
        <tissue evidence="3">Leaf</tissue>
    </source>
</reference>
<dbReference type="PANTHER" id="PTHR48449">
    <property type="entry name" value="DUF1985 DOMAIN-CONTAINING PROTEIN"/>
    <property type="match status" value="1"/>
</dbReference>
<gene>
    <name evidence="3" type="ORF">E6C27_scaffold485G00130</name>
</gene>
<feature type="compositionally biased region" description="Polar residues" evidence="1">
    <location>
        <begin position="24"/>
        <end position="38"/>
    </location>
</feature>
<feature type="compositionally biased region" description="Basic and acidic residues" evidence="1">
    <location>
        <begin position="66"/>
        <end position="76"/>
    </location>
</feature>
<feature type="compositionally biased region" description="Basic and acidic residues" evidence="1">
    <location>
        <begin position="99"/>
        <end position="120"/>
    </location>
</feature>
<accession>A0A5A7VJM3</accession>
<protein>
    <submittedName>
        <fullName evidence="3">Protein Ycf2-like</fullName>
    </submittedName>
</protein>
<comment type="caution">
    <text evidence="3">The sequence shown here is derived from an EMBL/GenBank/DDBJ whole genome shotgun (WGS) entry which is preliminary data.</text>
</comment>
<proteinExistence type="predicted"/>
<evidence type="ECO:0000313" key="4">
    <source>
        <dbReference type="Proteomes" id="UP000321393"/>
    </source>
</evidence>
<dbReference type="EMBL" id="SSTE01000480">
    <property type="protein sequence ID" value="KAA0067554.1"/>
    <property type="molecule type" value="Genomic_DNA"/>
</dbReference>
<name>A0A5A7VJM3_CUCMM</name>
<organism evidence="3 4">
    <name type="scientific">Cucumis melo var. makuwa</name>
    <name type="common">Oriental melon</name>
    <dbReference type="NCBI Taxonomy" id="1194695"/>
    <lineage>
        <taxon>Eukaryota</taxon>
        <taxon>Viridiplantae</taxon>
        <taxon>Streptophyta</taxon>
        <taxon>Embryophyta</taxon>
        <taxon>Tracheophyta</taxon>
        <taxon>Spermatophyta</taxon>
        <taxon>Magnoliopsida</taxon>
        <taxon>eudicotyledons</taxon>
        <taxon>Gunneridae</taxon>
        <taxon>Pentapetalae</taxon>
        <taxon>rosids</taxon>
        <taxon>fabids</taxon>
        <taxon>Cucurbitales</taxon>
        <taxon>Cucurbitaceae</taxon>
        <taxon>Benincaseae</taxon>
        <taxon>Cucumis</taxon>
    </lineage>
</organism>
<evidence type="ECO:0000259" key="2">
    <source>
        <dbReference type="Pfam" id="PF09331"/>
    </source>
</evidence>
<dbReference type="PANTHER" id="PTHR48449:SF1">
    <property type="entry name" value="DUF1985 DOMAIN-CONTAINING PROTEIN"/>
    <property type="match status" value="1"/>
</dbReference>
<dbReference type="Pfam" id="PF09331">
    <property type="entry name" value="DUF1985"/>
    <property type="match status" value="1"/>
</dbReference>
<evidence type="ECO:0000256" key="1">
    <source>
        <dbReference type="SAM" id="MobiDB-lite"/>
    </source>
</evidence>
<feature type="compositionally biased region" description="Basic residues" evidence="1">
    <location>
        <begin position="78"/>
        <end position="98"/>
    </location>
</feature>
<dbReference type="InterPro" id="IPR015410">
    <property type="entry name" value="DUF1985"/>
</dbReference>